<feature type="region of interest" description="Disordered" evidence="1">
    <location>
        <begin position="26"/>
        <end position="52"/>
    </location>
</feature>
<evidence type="ECO:0000256" key="1">
    <source>
        <dbReference type="SAM" id="MobiDB-lite"/>
    </source>
</evidence>
<name>A0A699Q7K6_TANCI</name>
<organism evidence="2">
    <name type="scientific">Tanacetum cinerariifolium</name>
    <name type="common">Dalmatian daisy</name>
    <name type="synonym">Chrysanthemum cinerariifolium</name>
    <dbReference type="NCBI Taxonomy" id="118510"/>
    <lineage>
        <taxon>Eukaryota</taxon>
        <taxon>Viridiplantae</taxon>
        <taxon>Streptophyta</taxon>
        <taxon>Embryophyta</taxon>
        <taxon>Tracheophyta</taxon>
        <taxon>Spermatophyta</taxon>
        <taxon>Magnoliopsida</taxon>
        <taxon>eudicotyledons</taxon>
        <taxon>Gunneridae</taxon>
        <taxon>Pentapetalae</taxon>
        <taxon>asterids</taxon>
        <taxon>campanulids</taxon>
        <taxon>Asterales</taxon>
        <taxon>Asteraceae</taxon>
        <taxon>Asteroideae</taxon>
        <taxon>Anthemideae</taxon>
        <taxon>Anthemidinae</taxon>
        <taxon>Tanacetum</taxon>
    </lineage>
</organism>
<feature type="compositionally biased region" description="Acidic residues" evidence="1">
    <location>
        <begin position="41"/>
        <end position="50"/>
    </location>
</feature>
<dbReference type="AlphaFoldDB" id="A0A699Q7K6"/>
<proteinExistence type="predicted"/>
<reference evidence="2" key="1">
    <citation type="journal article" date="2019" name="Sci. Rep.">
        <title>Draft genome of Tanacetum cinerariifolium, the natural source of mosquito coil.</title>
        <authorList>
            <person name="Yamashiro T."/>
            <person name="Shiraishi A."/>
            <person name="Satake H."/>
            <person name="Nakayama K."/>
        </authorList>
    </citation>
    <scope>NUCLEOTIDE SEQUENCE</scope>
</reference>
<sequence>MTSLTSFCEMTCQIVQKKLEEKRIEEEQAAKAQNRKLPVCYDDDDEEEESNSLKDNIISELPSCSAVAPSEPIDSLSMGDEHLDTIPTTKSDELIKSSVEDLVPNPSEFKGENGCDVPSCFTTFSNILFDDEYEFDSVDDQSLHNEDFSEKIFSNPLFEEEISSNLDEFAGELTLLKSIPPGV</sequence>
<dbReference type="EMBL" id="BKCJ010962391">
    <property type="protein sequence ID" value="GFC54738.1"/>
    <property type="molecule type" value="Genomic_DNA"/>
</dbReference>
<evidence type="ECO:0000313" key="2">
    <source>
        <dbReference type="EMBL" id="GFC54738.1"/>
    </source>
</evidence>
<accession>A0A699Q7K6</accession>
<evidence type="ECO:0008006" key="3">
    <source>
        <dbReference type="Google" id="ProtNLM"/>
    </source>
</evidence>
<gene>
    <name evidence="2" type="ORF">Tci_826708</name>
</gene>
<comment type="caution">
    <text evidence="2">The sequence shown here is derived from an EMBL/GenBank/DDBJ whole genome shotgun (WGS) entry which is preliminary data.</text>
</comment>
<feature type="non-terminal residue" evidence="2">
    <location>
        <position position="183"/>
    </location>
</feature>
<protein>
    <recommendedName>
        <fullName evidence="3">Reverse transcriptase domain-containing protein</fullName>
    </recommendedName>
</protein>